<keyword evidence="4 6" id="KW-1133">Transmembrane helix</keyword>
<dbReference type="InterPro" id="IPR001123">
    <property type="entry name" value="LeuE-type"/>
</dbReference>
<evidence type="ECO:0000256" key="4">
    <source>
        <dbReference type="ARBA" id="ARBA00022989"/>
    </source>
</evidence>
<dbReference type="AlphaFoldDB" id="A0A7X2ITC1"/>
<keyword evidence="8" id="KW-1185">Reference proteome</keyword>
<keyword evidence="3 6" id="KW-0812">Transmembrane</keyword>
<feature type="transmembrane region" description="Helical" evidence="6">
    <location>
        <begin position="150"/>
        <end position="168"/>
    </location>
</feature>
<feature type="transmembrane region" description="Helical" evidence="6">
    <location>
        <begin position="76"/>
        <end position="94"/>
    </location>
</feature>
<proteinExistence type="predicted"/>
<organism evidence="7 8">
    <name type="scientific">Pseudoduganella rivuli</name>
    <dbReference type="NCBI Taxonomy" id="2666085"/>
    <lineage>
        <taxon>Bacteria</taxon>
        <taxon>Pseudomonadati</taxon>
        <taxon>Pseudomonadota</taxon>
        <taxon>Betaproteobacteria</taxon>
        <taxon>Burkholderiales</taxon>
        <taxon>Oxalobacteraceae</taxon>
        <taxon>Telluria group</taxon>
        <taxon>Pseudoduganella</taxon>
    </lineage>
</organism>
<evidence type="ECO:0000256" key="5">
    <source>
        <dbReference type="ARBA" id="ARBA00023136"/>
    </source>
</evidence>
<evidence type="ECO:0000313" key="7">
    <source>
        <dbReference type="EMBL" id="MRV75628.1"/>
    </source>
</evidence>
<feature type="transmembrane region" description="Helical" evidence="6">
    <location>
        <begin position="38"/>
        <end position="64"/>
    </location>
</feature>
<evidence type="ECO:0000313" key="8">
    <source>
        <dbReference type="Proteomes" id="UP000446768"/>
    </source>
</evidence>
<evidence type="ECO:0000256" key="3">
    <source>
        <dbReference type="ARBA" id="ARBA00022692"/>
    </source>
</evidence>
<dbReference type="EMBL" id="WKJJ01000022">
    <property type="protein sequence ID" value="MRV75628.1"/>
    <property type="molecule type" value="Genomic_DNA"/>
</dbReference>
<dbReference type="Proteomes" id="UP000446768">
    <property type="component" value="Unassembled WGS sequence"/>
</dbReference>
<dbReference type="PANTHER" id="PTHR30086:SF20">
    <property type="entry name" value="ARGININE EXPORTER PROTEIN ARGO-RELATED"/>
    <property type="match status" value="1"/>
</dbReference>
<name>A0A7X2ITC1_9BURK</name>
<evidence type="ECO:0000256" key="6">
    <source>
        <dbReference type="SAM" id="Phobius"/>
    </source>
</evidence>
<feature type="transmembrane region" description="Helical" evidence="6">
    <location>
        <begin position="6"/>
        <end position="26"/>
    </location>
</feature>
<evidence type="ECO:0000256" key="1">
    <source>
        <dbReference type="ARBA" id="ARBA00004651"/>
    </source>
</evidence>
<keyword evidence="5 6" id="KW-0472">Membrane</keyword>
<reference evidence="7 8" key="1">
    <citation type="submission" date="2019-11" db="EMBL/GenBank/DDBJ databases">
        <title>Novel species isolated from a subtropical stream in China.</title>
        <authorList>
            <person name="Lu H."/>
        </authorList>
    </citation>
    <scope>NUCLEOTIDE SEQUENCE [LARGE SCALE GENOMIC DNA]</scope>
    <source>
        <strain evidence="7 8">FT92W</strain>
    </source>
</reference>
<gene>
    <name evidence="7" type="ORF">GJ700_28320</name>
</gene>
<feature type="transmembrane region" description="Helical" evidence="6">
    <location>
        <begin position="114"/>
        <end position="138"/>
    </location>
</feature>
<dbReference type="Pfam" id="PF01810">
    <property type="entry name" value="LysE"/>
    <property type="match status" value="1"/>
</dbReference>
<evidence type="ECO:0000256" key="2">
    <source>
        <dbReference type="ARBA" id="ARBA00022475"/>
    </source>
</evidence>
<dbReference type="RefSeq" id="WP_154380362.1">
    <property type="nucleotide sequence ID" value="NZ_WKJJ01000022.1"/>
</dbReference>
<dbReference type="GO" id="GO:0005886">
    <property type="term" value="C:plasma membrane"/>
    <property type="evidence" value="ECO:0007669"/>
    <property type="project" value="UniProtKB-SubCell"/>
</dbReference>
<comment type="subcellular location">
    <subcellularLocation>
        <location evidence="1">Cell membrane</location>
        <topology evidence="1">Multi-pass membrane protein</topology>
    </subcellularLocation>
</comment>
<accession>A0A7X2ITC1</accession>
<dbReference type="GO" id="GO:0015171">
    <property type="term" value="F:amino acid transmembrane transporter activity"/>
    <property type="evidence" value="ECO:0007669"/>
    <property type="project" value="TreeGrafter"/>
</dbReference>
<sequence>MLTPVVFFNGLGMGASLIMAIGAQNAHVLRMGVWRRHVGITVAACIAVDIVLIAAGVAGMGALIQSSPLLLGMARWGGAAFLAWYGLRSWAALLRANALEVRDDAMQVDGRRALVTVLALSLLNPHVYIDTLVLLGSLGGQYAQAERPSFAVGAMTASLLWFTALGYGASRLSAWLRRPLVWKGIEALTGAIMLALAAGLAGQGF</sequence>
<protein>
    <submittedName>
        <fullName evidence="7">Amino acid transporter</fullName>
    </submittedName>
</protein>
<keyword evidence="2" id="KW-1003">Cell membrane</keyword>
<dbReference type="PANTHER" id="PTHR30086">
    <property type="entry name" value="ARGININE EXPORTER PROTEIN ARGO"/>
    <property type="match status" value="1"/>
</dbReference>
<comment type="caution">
    <text evidence="7">The sequence shown here is derived from an EMBL/GenBank/DDBJ whole genome shotgun (WGS) entry which is preliminary data.</text>
</comment>
<feature type="transmembrane region" description="Helical" evidence="6">
    <location>
        <begin position="180"/>
        <end position="201"/>
    </location>
</feature>